<evidence type="ECO:0000313" key="1">
    <source>
        <dbReference type="EMBL" id="APG15350.1"/>
    </source>
</evidence>
<accession>A0A1L3FQ05</accession>
<proteinExistence type="predicted"/>
<gene>
    <name evidence="1" type="ORF">BKD09_44375</name>
</gene>
<dbReference type="AlphaFoldDB" id="A0A1L3FQ05"/>
<protein>
    <submittedName>
        <fullName evidence="1">Transposase</fullName>
    </submittedName>
</protein>
<organism evidence="1 2">
    <name type="scientific">Bradyrhizobium japonicum</name>
    <dbReference type="NCBI Taxonomy" id="375"/>
    <lineage>
        <taxon>Bacteria</taxon>
        <taxon>Pseudomonadati</taxon>
        <taxon>Pseudomonadota</taxon>
        <taxon>Alphaproteobacteria</taxon>
        <taxon>Hyphomicrobiales</taxon>
        <taxon>Nitrobacteraceae</taxon>
        <taxon>Bradyrhizobium</taxon>
    </lineage>
</organism>
<sequence>MNSGQKITGELVISRGDAPEVLEPAKAAFDDISSFVGAFVEAMDDDTVRFIGDYGLGATTNDCAAKLVAIIPFVGEEHAHGWRERQDIGSRSDIGILAWSQMQDDRPAERIAQRMDFCRAASARAADCLIVLPPFPPEAQRLKRL</sequence>
<reference evidence="1 2" key="1">
    <citation type="submission" date="2016-11" db="EMBL/GenBank/DDBJ databases">
        <title>Complete Genome Sequence of Bradyrhizobium sp. strain J5, an isolated from soybean nodule in Hokkaido.</title>
        <authorList>
            <person name="Kanehara K."/>
        </authorList>
    </citation>
    <scope>NUCLEOTIDE SEQUENCE [LARGE SCALE GENOMIC DNA]</scope>
    <source>
        <strain evidence="1 2">J5</strain>
    </source>
</reference>
<dbReference type="EMBL" id="CP017637">
    <property type="protein sequence ID" value="APG15350.1"/>
    <property type="molecule type" value="Genomic_DNA"/>
</dbReference>
<name>A0A1L3FQ05_BRAJP</name>
<dbReference type="Proteomes" id="UP000181962">
    <property type="component" value="Chromosome"/>
</dbReference>
<evidence type="ECO:0000313" key="2">
    <source>
        <dbReference type="Proteomes" id="UP000181962"/>
    </source>
</evidence>